<comment type="caution">
    <text evidence="1">The sequence shown here is derived from an EMBL/GenBank/DDBJ whole genome shotgun (WGS) entry which is preliminary data.</text>
</comment>
<evidence type="ECO:0000313" key="2">
    <source>
        <dbReference type="Proteomes" id="UP000004431"/>
    </source>
</evidence>
<organism evidence="1 2">
    <name type="scientific">Fannyhessea vaginae PB189-T1-4</name>
    <dbReference type="NCBI Taxonomy" id="866774"/>
    <lineage>
        <taxon>Bacteria</taxon>
        <taxon>Bacillati</taxon>
        <taxon>Actinomycetota</taxon>
        <taxon>Coriobacteriia</taxon>
        <taxon>Coriobacteriales</taxon>
        <taxon>Atopobiaceae</taxon>
        <taxon>Fannyhessea</taxon>
    </lineage>
</organism>
<name>A0ABN0B0U2_9ACTN</name>
<accession>A0ABN0B0U2</accession>
<sequence>MLKASTCIETMQYIATTMPQVTQNELISTRAACTMRSDIFCCVAC</sequence>
<evidence type="ECO:0000313" key="1">
    <source>
        <dbReference type="EMBL" id="EFL44410.1"/>
    </source>
</evidence>
<dbReference type="EMBL" id="AEDQ01000016">
    <property type="protein sequence ID" value="EFL44410.1"/>
    <property type="molecule type" value="Genomic_DNA"/>
</dbReference>
<dbReference type="Proteomes" id="UP000004431">
    <property type="component" value="Unassembled WGS sequence"/>
</dbReference>
<protein>
    <submittedName>
        <fullName evidence="1">Uncharacterized protein</fullName>
    </submittedName>
</protein>
<proteinExistence type="predicted"/>
<reference evidence="1 2" key="1">
    <citation type="submission" date="2010-08" db="EMBL/GenBank/DDBJ databases">
        <authorList>
            <person name="Durkin A.S."/>
            <person name="Madupu R."/>
            <person name="Torralba M."/>
            <person name="Gillis M."/>
            <person name="Methe B."/>
            <person name="Sutton G."/>
            <person name="Nelson K.E."/>
        </authorList>
    </citation>
    <scope>NUCLEOTIDE SEQUENCE [LARGE SCALE GENOMIC DNA]</scope>
    <source>
        <strain evidence="1 2">PB189-T1-4</strain>
    </source>
</reference>
<keyword evidence="2" id="KW-1185">Reference proteome</keyword>
<gene>
    <name evidence="1" type="ORF">HMPREF9248_0397</name>
</gene>